<protein>
    <recommendedName>
        <fullName evidence="1">ORC1/DEAH AAA+ ATPase domain-containing protein</fullName>
    </recommendedName>
</protein>
<sequence>MAKLRTQTAPGEGERRAQRGYVRQYESAAAAIYAALERDELLWVGLADRNVGVADDVVLGLKGRVVAHQFKTSRFAEAFRLETLLIGADGLLQPLVLAWQALRTAFPDDRVELRFVTNNYPSSADVLDGADGHSATFLHEFELYPNRTLADWRASRWQPFVDRLARRSGVDDAAFEQFLQALRILWGPTADFAQAHRLSPDGRRLAEQIAGLLPRLVADVRDRDRWTRAQVLEELSWTDSFALRRSHQFPVGAYVQRNAVTETALRRAINEADRGYVALVGSPGVGKSTLLQSSLAAEPALVIVRYLAFVPGEGQGIGRGEAEAFLDDVNAQLKRSGLAGLRFRDTALQERRDQFGTLMQRAGERFQCEGVRTLIIVDGLDHIPREEVPQRSLLAELPLPHAVPAGVLFVLGTQRLELDDLKPAIQEQASLPARRIVVAPLSREAVYRVTDAYGLDPDVSRERIFELGHVLAAV</sequence>
<dbReference type="Pfam" id="PF13401">
    <property type="entry name" value="AAA_22"/>
    <property type="match status" value="1"/>
</dbReference>
<feature type="domain" description="ORC1/DEAH AAA+ ATPase" evidence="1">
    <location>
        <begin position="273"/>
        <end position="397"/>
    </location>
</feature>
<evidence type="ECO:0000259" key="1">
    <source>
        <dbReference type="Pfam" id="PF13401"/>
    </source>
</evidence>
<keyword evidence="3" id="KW-1185">Reference proteome</keyword>
<evidence type="ECO:0000313" key="2">
    <source>
        <dbReference type="EMBL" id="SAL85357.1"/>
    </source>
</evidence>
<comment type="caution">
    <text evidence="2">The sequence shown here is derived from an EMBL/GenBank/DDBJ whole genome shotgun (WGS) entry which is preliminary data.</text>
</comment>
<dbReference type="EMBL" id="FCON02000186">
    <property type="protein sequence ID" value="SAL85357.1"/>
    <property type="molecule type" value="Genomic_DNA"/>
</dbReference>
<proteinExistence type="predicted"/>
<dbReference type="OrthoDB" id="898678at2"/>
<dbReference type="Gene3D" id="3.40.50.300">
    <property type="entry name" value="P-loop containing nucleotide triphosphate hydrolases"/>
    <property type="match status" value="1"/>
</dbReference>
<dbReference type="RefSeq" id="WP_087649461.1">
    <property type="nucleotide sequence ID" value="NZ_FCON02000186.1"/>
</dbReference>
<evidence type="ECO:0000313" key="3">
    <source>
        <dbReference type="Proteomes" id="UP000054770"/>
    </source>
</evidence>
<reference evidence="2" key="1">
    <citation type="submission" date="2016-01" db="EMBL/GenBank/DDBJ databases">
        <authorList>
            <person name="Peeters C."/>
        </authorList>
    </citation>
    <scope>NUCLEOTIDE SEQUENCE [LARGE SCALE GENOMIC DNA]</scope>
    <source>
        <strain evidence="2">LMG 22940</strain>
    </source>
</reference>
<dbReference type="AlphaFoldDB" id="A0A158KW83"/>
<gene>
    <name evidence="2" type="ORF">AWB68_07652</name>
</gene>
<dbReference type="SUPFAM" id="SSF52540">
    <property type="entry name" value="P-loop containing nucleoside triphosphate hydrolases"/>
    <property type="match status" value="1"/>
</dbReference>
<organism evidence="2 3">
    <name type="scientific">Caballeronia choica</name>
    <dbReference type="NCBI Taxonomy" id="326476"/>
    <lineage>
        <taxon>Bacteria</taxon>
        <taxon>Pseudomonadati</taxon>
        <taxon>Pseudomonadota</taxon>
        <taxon>Betaproteobacteria</taxon>
        <taxon>Burkholderiales</taxon>
        <taxon>Burkholderiaceae</taxon>
        <taxon>Caballeronia</taxon>
    </lineage>
</organism>
<dbReference type="GO" id="GO:0016887">
    <property type="term" value="F:ATP hydrolysis activity"/>
    <property type="evidence" value="ECO:0007669"/>
    <property type="project" value="InterPro"/>
</dbReference>
<dbReference type="Proteomes" id="UP000054770">
    <property type="component" value="Unassembled WGS sequence"/>
</dbReference>
<accession>A0A158KW83</accession>
<name>A0A158KW83_9BURK</name>
<dbReference type="InterPro" id="IPR049945">
    <property type="entry name" value="AAA_22"/>
</dbReference>
<dbReference type="InterPro" id="IPR027417">
    <property type="entry name" value="P-loop_NTPase"/>
</dbReference>